<dbReference type="RefSeq" id="WP_097792997.1">
    <property type="nucleotide sequence ID" value="NZ_JAQCXY010000004.1"/>
</dbReference>
<protein>
    <submittedName>
        <fullName evidence="1">Uncharacterized protein</fullName>
    </submittedName>
</protein>
<comment type="caution">
    <text evidence="1">The sequence shown here is derived from an EMBL/GenBank/DDBJ whole genome shotgun (WGS) entry which is preliminary data.</text>
</comment>
<accession>A0A2A7B4Q3</accession>
<gene>
    <name evidence="1" type="ORF">CHR60_10625</name>
</gene>
<dbReference type="AlphaFoldDB" id="A0A2A7B4Q3"/>
<name>A0A2A7B4Q3_9FIRM</name>
<organism evidence="1 2">
    <name type="scientific">Faecalibacterium prausnitzii</name>
    <dbReference type="NCBI Taxonomy" id="853"/>
    <lineage>
        <taxon>Bacteria</taxon>
        <taxon>Bacillati</taxon>
        <taxon>Bacillota</taxon>
        <taxon>Clostridia</taxon>
        <taxon>Eubacteriales</taxon>
        <taxon>Oscillospiraceae</taxon>
        <taxon>Faecalibacterium</taxon>
    </lineage>
</organism>
<reference evidence="1 2" key="1">
    <citation type="journal article" date="2017" name="Front. Microbiol.">
        <title>New Insights into the Diversity of the Genus Faecalibacterium.</title>
        <authorList>
            <person name="Benevides L."/>
            <person name="Burman S."/>
            <person name="Martin R."/>
            <person name="Robert V."/>
            <person name="Thomas M."/>
            <person name="Miquel S."/>
            <person name="Chain F."/>
            <person name="Sokol H."/>
            <person name="Bermudez-Humaran L.G."/>
            <person name="Morrison M."/>
            <person name="Langella P."/>
            <person name="Azevedo V.A."/>
            <person name="Chatel J.M."/>
            <person name="Soares S."/>
        </authorList>
    </citation>
    <scope>NUCLEOTIDE SEQUENCE [LARGE SCALE GENOMIC DNA]</scope>
    <source>
        <strain evidence="1 2">AHMP21</strain>
    </source>
</reference>
<sequence>MSETAMNAARMIDMLPDSDQHLAYELIKKLVLAWDPDFTKLTPEEAKLLNEAENDEFVDAEDIDWSQIGA</sequence>
<dbReference type="EMBL" id="NOUV01000015">
    <property type="protein sequence ID" value="PDX86319.1"/>
    <property type="molecule type" value="Genomic_DNA"/>
</dbReference>
<dbReference type="OrthoDB" id="1799023at2"/>
<dbReference type="Proteomes" id="UP000220904">
    <property type="component" value="Unassembled WGS sequence"/>
</dbReference>
<evidence type="ECO:0000313" key="1">
    <source>
        <dbReference type="EMBL" id="PDX86319.1"/>
    </source>
</evidence>
<proteinExistence type="predicted"/>
<evidence type="ECO:0000313" key="2">
    <source>
        <dbReference type="Proteomes" id="UP000220904"/>
    </source>
</evidence>